<keyword evidence="2" id="KW-0812">Transmembrane</keyword>
<evidence type="ECO:0000313" key="3">
    <source>
        <dbReference type="EMBL" id="MFC4601689.1"/>
    </source>
</evidence>
<organism evidence="3 4">
    <name type="scientific">Cohnella hongkongensis</name>
    <dbReference type="NCBI Taxonomy" id="178337"/>
    <lineage>
        <taxon>Bacteria</taxon>
        <taxon>Bacillati</taxon>
        <taxon>Bacillota</taxon>
        <taxon>Bacilli</taxon>
        <taxon>Bacillales</taxon>
        <taxon>Paenibacillaceae</taxon>
        <taxon>Cohnella</taxon>
    </lineage>
</organism>
<keyword evidence="2" id="KW-1133">Transmembrane helix</keyword>
<feature type="region of interest" description="Disordered" evidence="1">
    <location>
        <begin position="39"/>
        <end position="67"/>
    </location>
</feature>
<evidence type="ECO:0000256" key="1">
    <source>
        <dbReference type="SAM" id="MobiDB-lite"/>
    </source>
</evidence>
<gene>
    <name evidence="3" type="ORF">ACFO3S_25855</name>
</gene>
<protein>
    <recommendedName>
        <fullName evidence="5">50S ribosomal protein L33</fullName>
    </recommendedName>
</protein>
<dbReference type="Proteomes" id="UP001596028">
    <property type="component" value="Unassembled WGS sequence"/>
</dbReference>
<evidence type="ECO:0000313" key="4">
    <source>
        <dbReference type="Proteomes" id="UP001596028"/>
    </source>
</evidence>
<proteinExistence type="predicted"/>
<reference evidence="4" key="1">
    <citation type="journal article" date="2019" name="Int. J. Syst. Evol. Microbiol.">
        <title>The Global Catalogue of Microorganisms (GCM) 10K type strain sequencing project: providing services to taxonomists for standard genome sequencing and annotation.</title>
        <authorList>
            <consortium name="The Broad Institute Genomics Platform"/>
            <consortium name="The Broad Institute Genome Sequencing Center for Infectious Disease"/>
            <person name="Wu L."/>
            <person name="Ma J."/>
        </authorList>
    </citation>
    <scope>NUCLEOTIDE SEQUENCE [LARGE SCALE GENOMIC DNA]</scope>
    <source>
        <strain evidence="4">CCUG 49571</strain>
    </source>
</reference>
<sequence length="178" mass="19104">MPTTDRTPPIAEPQALSVEASPGACFWIRANLDGSAAGSPVFAGRGQRYKRDKPSDHMLQDDGQPQLAFSPSWRAGERLHRPSIEGRGFEMAHVTRSQAQKLVGKQVYAVRRDGSIATGKLIRVAGNQLFLQQPRGRKARTSAILPLVLFDVLALGTVAGGFGWGGFGGFGGFGGGWW</sequence>
<evidence type="ECO:0000256" key="2">
    <source>
        <dbReference type="SAM" id="Phobius"/>
    </source>
</evidence>
<evidence type="ECO:0008006" key="5">
    <source>
        <dbReference type="Google" id="ProtNLM"/>
    </source>
</evidence>
<keyword evidence="2" id="KW-0472">Membrane</keyword>
<keyword evidence="4" id="KW-1185">Reference proteome</keyword>
<dbReference type="EMBL" id="JBHSEP010000029">
    <property type="protein sequence ID" value="MFC4601689.1"/>
    <property type="molecule type" value="Genomic_DNA"/>
</dbReference>
<accession>A0ABV9FNA8</accession>
<feature type="transmembrane region" description="Helical" evidence="2">
    <location>
        <begin position="143"/>
        <end position="167"/>
    </location>
</feature>
<dbReference type="RefSeq" id="WP_378102084.1">
    <property type="nucleotide sequence ID" value="NZ_JBHSEP010000029.1"/>
</dbReference>
<comment type="caution">
    <text evidence="3">The sequence shown here is derived from an EMBL/GenBank/DDBJ whole genome shotgun (WGS) entry which is preliminary data.</text>
</comment>
<name>A0ABV9FNA8_9BACL</name>